<dbReference type="RefSeq" id="XP_046017462.1">
    <property type="nucleotide sequence ID" value="XM_046149544.1"/>
</dbReference>
<keyword evidence="3" id="KW-0560">Oxidoreductase</keyword>
<dbReference type="Proteomes" id="UP000756346">
    <property type="component" value="Unassembled WGS sequence"/>
</dbReference>
<dbReference type="PRINTS" id="PR00080">
    <property type="entry name" value="SDRFAMILY"/>
</dbReference>
<dbReference type="PROSITE" id="PS00061">
    <property type="entry name" value="ADH_SHORT"/>
    <property type="match status" value="1"/>
</dbReference>
<evidence type="ECO:0000256" key="1">
    <source>
        <dbReference type="ARBA" id="ARBA00006484"/>
    </source>
</evidence>
<dbReference type="Pfam" id="PF13561">
    <property type="entry name" value="adh_short_C2"/>
    <property type="match status" value="1"/>
</dbReference>
<protein>
    <recommendedName>
        <fullName evidence="6">SDR family oxidoreductase</fullName>
    </recommendedName>
</protein>
<dbReference type="PANTHER" id="PTHR24321:SF8">
    <property type="entry name" value="ESTRADIOL 17-BETA-DEHYDROGENASE 8-RELATED"/>
    <property type="match status" value="1"/>
</dbReference>
<gene>
    <name evidence="4" type="ORF">B0I36DRAFT_237566</name>
</gene>
<keyword evidence="2" id="KW-0521">NADP</keyword>
<organism evidence="4 5">
    <name type="scientific">Microdochium trichocladiopsis</name>
    <dbReference type="NCBI Taxonomy" id="1682393"/>
    <lineage>
        <taxon>Eukaryota</taxon>
        <taxon>Fungi</taxon>
        <taxon>Dikarya</taxon>
        <taxon>Ascomycota</taxon>
        <taxon>Pezizomycotina</taxon>
        <taxon>Sordariomycetes</taxon>
        <taxon>Xylariomycetidae</taxon>
        <taxon>Xylariales</taxon>
        <taxon>Microdochiaceae</taxon>
        <taxon>Microdochium</taxon>
    </lineage>
</organism>
<comment type="similarity">
    <text evidence="1">Belongs to the short-chain dehydrogenases/reductases (SDR) family.</text>
</comment>
<dbReference type="GeneID" id="70179090"/>
<dbReference type="CDD" id="cd05233">
    <property type="entry name" value="SDR_c"/>
    <property type="match status" value="1"/>
</dbReference>
<dbReference type="GO" id="GO:0016491">
    <property type="term" value="F:oxidoreductase activity"/>
    <property type="evidence" value="ECO:0007669"/>
    <property type="project" value="UniProtKB-KW"/>
</dbReference>
<dbReference type="PANTHER" id="PTHR24321">
    <property type="entry name" value="DEHYDROGENASES, SHORT CHAIN"/>
    <property type="match status" value="1"/>
</dbReference>
<dbReference type="SUPFAM" id="SSF51735">
    <property type="entry name" value="NAD(P)-binding Rossmann-fold domains"/>
    <property type="match status" value="1"/>
</dbReference>
<dbReference type="AlphaFoldDB" id="A0A9P8YCP7"/>
<dbReference type="InterPro" id="IPR002347">
    <property type="entry name" value="SDR_fam"/>
</dbReference>
<comment type="caution">
    <text evidence="4">The sequence shown here is derived from an EMBL/GenBank/DDBJ whole genome shotgun (WGS) entry which is preliminary data.</text>
</comment>
<reference evidence="4" key="1">
    <citation type="journal article" date="2021" name="Nat. Commun.">
        <title>Genetic determinants of endophytism in the Arabidopsis root mycobiome.</title>
        <authorList>
            <person name="Mesny F."/>
            <person name="Miyauchi S."/>
            <person name="Thiergart T."/>
            <person name="Pickel B."/>
            <person name="Atanasova L."/>
            <person name="Karlsson M."/>
            <person name="Huettel B."/>
            <person name="Barry K.W."/>
            <person name="Haridas S."/>
            <person name="Chen C."/>
            <person name="Bauer D."/>
            <person name="Andreopoulos W."/>
            <person name="Pangilinan J."/>
            <person name="LaButti K."/>
            <person name="Riley R."/>
            <person name="Lipzen A."/>
            <person name="Clum A."/>
            <person name="Drula E."/>
            <person name="Henrissat B."/>
            <person name="Kohler A."/>
            <person name="Grigoriev I.V."/>
            <person name="Martin F.M."/>
            <person name="Hacquard S."/>
        </authorList>
    </citation>
    <scope>NUCLEOTIDE SEQUENCE</scope>
    <source>
        <strain evidence="4">MPI-CAGE-CH-0230</strain>
    </source>
</reference>
<evidence type="ECO:0000256" key="2">
    <source>
        <dbReference type="ARBA" id="ARBA00022857"/>
    </source>
</evidence>
<evidence type="ECO:0000256" key="3">
    <source>
        <dbReference type="ARBA" id="ARBA00023002"/>
    </source>
</evidence>
<accession>A0A9P8YCP7</accession>
<keyword evidence="5" id="KW-1185">Reference proteome</keyword>
<evidence type="ECO:0000313" key="4">
    <source>
        <dbReference type="EMBL" id="KAH7038341.1"/>
    </source>
</evidence>
<dbReference type="OrthoDB" id="5840532at2759"/>
<dbReference type="InterPro" id="IPR020904">
    <property type="entry name" value="Sc_DH/Rdtase_CS"/>
</dbReference>
<dbReference type="PRINTS" id="PR00081">
    <property type="entry name" value="GDHRDH"/>
</dbReference>
<evidence type="ECO:0000313" key="5">
    <source>
        <dbReference type="Proteomes" id="UP000756346"/>
    </source>
</evidence>
<dbReference type="EMBL" id="JAGTJQ010000002">
    <property type="protein sequence ID" value="KAH7038341.1"/>
    <property type="molecule type" value="Genomic_DNA"/>
</dbReference>
<proteinExistence type="inferred from homology"/>
<dbReference type="Gene3D" id="3.40.50.720">
    <property type="entry name" value="NAD(P)-binding Rossmann-like Domain"/>
    <property type="match status" value="1"/>
</dbReference>
<evidence type="ECO:0008006" key="6">
    <source>
        <dbReference type="Google" id="ProtNLM"/>
    </source>
</evidence>
<feature type="non-terminal residue" evidence="4">
    <location>
        <position position="1"/>
    </location>
</feature>
<sequence>SVSSVVAMAEERFGRIDYLVNSAGIGIREHRPVDQVDAVEMSRFWQVNIIGTVNCIQAVAAVMKKQSIATMTIRGSERSVGRGVILNLGSANSYMATPDVTPYVTTKHAVIGLTKNAALDLAQHDIRVVAICPGWTRTPMVQEAMDGNPKLPAMMSSVIPMRRIASPEEIADVILFMTSPGASYVTGVGWIVDGGLTLQVQTC</sequence>
<name>A0A9P8YCP7_9PEZI</name>
<dbReference type="InterPro" id="IPR036291">
    <property type="entry name" value="NAD(P)-bd_dom_sf"/>
</dbReference>